<evidence type="ECO:0000313" key="2">
    <source>
        <dbReference type="Proteomes" id="UP001172457"/>
    </source>
</evidence>
<gene>
    <name evidence="1" type="ORF">OSB04_002969</name>
</gene>
<dbReference type="AlphaFoldDB" id="A0AA38U1H7"/>
<evidence type="ECO:0000313" key="1">
    <source>
        <dbReference type="EMBL" id="KAJ9567003.1"/>
    </source>
</evidence>
<name>A0AA38U1H7_9ASTR</name>
<comment type="caution">
    <text evidence="1">The sequence shown here is derived from an EMBL/GenBank/DDBJ whole genome shotgun (WGS) entry which is preliminary data.</text>
</comment>
<dbReference type="Proteomes" id="UP001172457">
    <property type="component" value="Chromosome 1"/>
</dbReference>
<protein>
    <submittedName>
        <fullName evidence="1">Uncharacterized protein</fullName>
    </submittedName>
</protein>
<reference evidence="1" key="1">
    <citation type="submission" date="2023-03" db="EMBL/GenBank/DDBJ databases">
        <title>Chromosome-scale reference genome and RAD-based genetic map of yellow starthistle (Centaurea solstitialis) reveal putative structural variation and QTLs associated with invader traits.</title>
        <authorList>
            <person name="Reatini B."/>
            <person name="Cang F.A."/>
            <person name="Jiang Q."/>
            <person name="Mckibben M.T.W."/>
            <person name="Barker M.S."/>
            <person name="Rieseberg L.H."/>
            <person name="Dlugosch K.M."/>
        </authorList>
    </citation>
    <scope>NUCLEOTIDE SEQUENCE</scope>
    <source>
        <strain evidence="1">CAN-66</strain>
        <tissue evidence="1">Leaf</tissue>
    </source>
</reference>
<dbReference type="EMBL" id="JARYMX010000001">
    <property type="protein sequence ID" value="KAJ9567003.1"/>
    <property type="molecule type" value="Genomic_DNA"/>
</dbReference>
<proteinExistence type="predicted"/>
<accession>A0AA38U1H7</accession>
<sequence>MYNFGVITVLVIEPGDQPDLFLNNLTVPSGKNDTRTFLNYIACDQWGWRLGGKGTNSSCLGRRWNCATERNTNLSCSFGNKKSWFINHKHNWATREYT</sequence>
<keyword evidence="2" id="KW-1185">Reference proteome</keyword>
<organism evidence="1 2">
    <name type="scientific">Centaurea solstitialis</name>
    <name type="common">yellow star-thistle</name>
    <dbReference type="NCBI Taxonomy" id="347529"/>
    <lineage>
        <taxon>Eukaryota</taxon>
        <taxon>Viridiplantae</taxon>
        <taxon>Streptophyta</taxon>
        <taxon>Embryophyta</taxon>
        <taxon>Tracheophyta</taxon>
        <taxon>Spermatophyta</taxon>
        <taxon>Magnoliopsida</taxon>
        <taxon>eudicotyledons</taxon>
        <taxon>Gunneridae</taxon>
        <taxon>Pentapetalae</taxon>
        <taxon>asterids</taxon>
        <taxon>campanulids</taxon>
        <taxon>Asterales</taxon>
        <taxon>Asteraceae</taxon>
        <taxon>Carduoideae</taxon>
        <taxon>Cardueae</taxon>
        <taxon>Centaureinae</taxon>
        <taxon>Centaurea</taxon>
    </lineage>
</organism>